<dbReference type="EMBL" id="CP029543">
    <property type="protein sequence ID" value="AWV48822.1"/>
    <property type="molecule type" value="Genomic_DNA"/>
</dbReference>
<accession>A0AAD0KU56</accession>
<evidence type="ECO:0000313" key="1">
    <source>
        <dbReference type="EMBL" id="AWV48822.1"/>
    </source>
</evidence>
<proteinExistence type="predicted"/>
<sequence length="94" mass="10058">MAPIAANALPLPGWLAPSTPNPLVLPVATWSSGRNRIRHRLSKALFWPPAFNPINDAMADVAKPLIIDFSGPVDYAGMAERAIHISSPPPVLGR</sequence>
<reference evidence="1 2" key="1">
    <citation type="submission" date="2018-05" db="EMBL/GenBank/DDBJ databases">
        <title>Evolution of small genomes with special reference to Mycobacterium leprae.</title>
        <authorList>
            <person name="Mohanty P.S."/>
            <person name="Bansal A.K."/>
            <person name="Gupta U.D."/>
            <person name="Naaz F."/>
            <person name="Dwivedi V.D."/>
            <person name="Singh H."/>
            <person name="Gupta G."/>
            <person name="Sharma S."/>
            <person name="Arora M."/>
        </authorList>
    </citation>
    <scope>NUCLEOTIDE SEQUENCE [LARGE SCALE GENOMIC DNA]</scope>
    <source>
        <strain evidence="1 2">MRHRU-235-G</strain>
    </source>
</reference>
<dbReference type="Gene3D" id="2.60.40.3710">
    <property type="match status" value="1"/>
</dbReference>
<evidence type="ECO:0000313" key="2">
    <source>
        <dbReference type="Proteomes" id="UP000249682"/>
    </source>
</evidence>
<gene>
    <name evidence="1" type="ORF">DIJ64_14365</name>
</gene>
<organism evidence="1 2">
    <name type="scientific">Mycobacterium leprae</name>
    <dbReference type="NCBI Taxonomy" id="1769"/>
    <lineage>
        <taxon>Bacteria</taxon>
        <taxon>Bacillati</taxon>
        <taxon>Actinomycetota</taxon>
        <taxon>Actinomycetes</taxon>
        <taxon>Mycobacteriales</taxon>
        <taxon>Mycobacteriaceae</taxon>
        <taxon>Mycobacterium</taxon>
    </lineage>
</organism>
<dbReference type="Proteomes" id="UP000249682">
    <property type="component" value="Chromosome"/>
</dbReference>
<dbReference type="AlphaFoldDB" id="A0AAD0KU56"/>
<name>A0AAD0KU56_MYCLR</name>
<protein>
    <submittedName>
        <fullName evidence="1">Uncharacterized protein</fullName>
    </submittedName>
</protein>